<keyword evidence="1" id="KW-0812">Transmembrane</keyword>
<keyword evidence="1" id="KW-1133">Transmembrane helix</keyword>
<dbReference type="EMBL" id="CAFBOR010000080">
    <property type="protein sequence ID" value="CAB4986620.1"/>
    <property type="molecule type" value="Genomic_DNA"/>
</dbReference>
<sequence length="48" mass="4947">MRNLGYLDGTSAGMIGGAIAAGFTGVVVFLKMQIARIKGSKKSKDEAS</sequence>
<protein>
    <submittedName>
        <fullName evidence="2">Unannotated protein</fullName>
    </submittedName>
</protein>
<evidence type="ECO:0000313" key="2">
    <source>
        <dbReference type="EMBL" id="CAB4986620.1"/>
    </source>
</evidence>
<accession>A0A6J7MZM9</accession>
<dbReference type="AlphaFoldDB" id="A0A6J7MZM9"/>
<gene>
    <name evidence="2" type="ORF">UFOPK3974_00696</name>
</gene>
<keyword evidence="1" id="KW-0472">Membrane</keyword>
<name>A0A6J7MZM9_9ZZZZ</name>
<feature type="transmembrane region" description="Helical" evidence="1">
    <location>
        <begin position="12"/>
        <end position="32"/>
    </location>
</feature>
<organism evidence="2">
    <name type="scientific">freshwater metagenome</name>
    <dbReference type="NCBI Taxonomy" id="449393"/>
    <lineage>
        <taxon>unclassified sequences</taxon>
        <taxon>metagenomes</taxon>
        <taxon>ecological metagenomes</taxon>
    </lineage>
</organism>
<evidence type="ECO:0000256" key="1">
    <source>
        <dbReference type="SAM" id="Phobius"/>
    </source>
</evidence>
<proteinExistence type="predicted"/>
<reference evidence="2" key="1">
    <citation type="submission" date="2020-05" db="EMBL/GenBank/DDBJ databases">
        <authorList>
            <person name="Chiriac C."/>
            <person name="Salcher M."/>
            <person name="Ghai R."/>
            <person name="Kavagutti S V."/>
        </authorList>
    </citation>
    <scope>NUCLEOTIDE SEQUENCE</scope>
</reference>